<proteinExistence type="predicted"/>
<keyword evidence="4" id="KW-1185">Reference proteome</keyword>
<dbReference type="AlphaFoldDB" id="R7TIJ5"/>
<gene>
    <name evidence="2" type="ORF">CAPTEDRAFT_223178</name>
</gene>
<feature type="compositionally biased region" description="Pro residues" evidence="1">
    <location>
        <begin position="76"/>
        <end position="86"/>
    </location>
</feature>
<feature type="region of interest" description="Disordered" evidence="1">
    <location>
        <begin position="197"/>
        <end position="221"/>
    </location>
</feature>
<dbReference type="OrthoDB" id="10682729at2759"/>
<feature type="compositionally biased region" description="Polar residues" evidence="1">
    <location>
        <begin position="198"/>
        <end position="207"/>
    </location>
</feature>
<dbReference type="Proteomes" id="UP000014760">
    <property type="component" value="Unassembled WGS sequence"/>
</dbReference>
<feature type="compositionally biased region" description="Low complexity" evidence="1">
    <location>
        <begin position="117"/>
        <end position="128"/>
    </location>
</feature>
<evidence type="ECO:0000256" key="1">
    <source>
        <dbReference type="SAM" id="MobiDB-lite"/>
    </source>
</evidence>
<sequence length="561" mass="63663">MDCFTLFSGYLRCLHKQFQEDVEWCQRVQQNTWIWIVSIDQEPRHPYSYRAYYKVVAPTISELPPSLHITSLINPHSPPSPRPPSPMSVISSDGGSSMKTVDLLSRAQLTEKHQTCSPFDDLSSSPLPNGDHNVASRDQLLLWSSQGPDEEEWPKYSGQDTDDHDWTPDYDEAPPPETNQCPNVTIVDGSEFMKRFSSAGSRPNSSYHLRRSASLRGRKTASEAIRNKRDFISTLIDENKTSDNHNARFARSLSFNSGTRRNAAKTDTEKMIQYLNRCLRNGRLFCRTIEEAHQSTKEVKEELIARYIMTMNDQNGVVSEAALTDRNSTTPYIDLKDMEKVCHSARVRTSAGHVRRELRSGTPGRGSIIRRIPRTEYTSLAKCPHYARGQEVTGEYSVLETLCRETNASRAMADDQTWREKLRALQKLDKPTPNHAFPALHPKVSARTPRTSTNKQGRLPIALQISMPLSSRGHPGYGELEQSPPECLDTFSDFYNPRVSTNEKFEKYLLEMARRDNSRVWRSSEERSDRNNKCTLTSYPLGSKGGGWRVVPQIQGSANST</sequence>
<dbReference type="EMBL" id="AMQN01012680">
    <property type="status" value="NOT_ANNOTATED_CDS"/>
    <property type="molecule type" value="Genomic_DNA"/>
</dbReference>
<feature type="compositionally biased region" description="Acidic residues" evidence="1">
    <location>
        <begin position="160"/>
        <end position="174"/>
    </location>
</feature>
<accession>R7TIJ5</accession>
<feature type="region of interest" description="Disordered" evidence="1">
    <location>
        <begin position="115"/>
        <end position="134"/>
    </location>
</feature>
<feature type="region of interest" description="Disordered" evidence="1">
    <location>
        <begin position="71"/>
        <end position="97"/>
    </location>
</feature>
<dbReference type="EnsemblMetazoa" id="CapteT223178">
    <property type="protein sequence ID" value="CapteP223178"/>
    <property type="gene ID" value="CapteG223178"/>
</dbReference>
<organism evidence="2">
    <name type="scientific">Capitella teleta</name>
    <name type="common">Polychaete worm</name>
    <dbReference type="NCBI Taxonomy" id="283909"/>
    <lineage>
        <taxon>Eukaryota</taxon>
        <taxon>Metazoa</taxon>
        <taxon>Spiralia</taxon>
        <taxon>Lophotrochozoa</taxon>
        <taxon>Annelida</taxon>
        <taxon>Polychaeta</taxon>
        <taxon>Sedentaria</taxon>
        <taxon>Scolecida</taxon>
        <taxon>Capitellidae</taxon>
        <taxon>Capitella</taxon>
    </lineage>
</organism>
<protein>
    <submittedName>
        <fullName evidence="2 3">Uncharacterized protein</fullName>
    </submittedName>
</protein>
<evidence type="ECO:0000313" key="2">
    <source>
        <dbReference type="EMBL" id="ELT93663.1"/>
    </source>
</evidence>
<evidence type="ECO:0000313" key="4">
    <source>
        <dbReference type="Proteomes" id="UP000014760"/>
    </source>
</evidence>
<reference evidence="3" key="3">
    <citation type="submission" date="2015-06" db="UniProtKB">
        <authorList>
            <consortium name="EnsemblMetazoa"/>
        </authorList>
    </citation>
    <scope>IDENTIFICATION</scope>
</reference>
<feature type="compositionally biased region" description="Basic residues" evidence="1">
    <location>
        <begin position="208"/>
        <end position="219"/>
    </location>
</feature>
<reference evidence="4" key="1">
    <citation type="submission" date="2012-12" db="EMBL/GenBank/DDBJ databases">
        <authorList>
            <person name="Hellsten U."/>
            <person name="Grimwood J."/>
            <person name="Chapman J.A."/>
            <person name="Shapiro H."/>
            <person name="Aerts A."/>
            <person name="Otillar R.P."/>
            <person name="Terry A.Y."/>
            <person name="Boore J.L."/>
            <person name="Simakov O."/>
            <person name="Marletaz F."/>
            <person name="Cho S.-J."/>
            <person name="Edsinger-Gonzales E."/>
            <person name="Havlak P."/>
            <person name="Kuo D.-H."/>
            <person name="Larsson T."/>
            <person name="Lv J."/>
            <person name="Arendt D."/>
            <person name="Savage R."/>
            <person name="Osoegawa K."/>
            <person name="de Jong P."/>
            <person name="Lindberg D.R."/>
            <person name="Seaver E.C."/>
            <person name="Weisblat D.A."/>
            <person name="Putnam N.H."/>
            <person name="Grigoriev I.V."/>
            <person name="Rokhsar D.S."/>
        </authorList>
    </citation>
    <scope>NUCLEOTIDE SEQUENCE</scope>
    <source>
        <strain evidence="4">I ESC-2004</strain>
    </source>
</reference>
<dbReference type="EMBL" id="KB309680">
    <property type="protein sequence ID" value="ELT93663.1"/>
    <property type="molecule type" value="Genomic_DNA"/>
</dbReference>
<feature type="region of interest" description="Disordered" evidence="1">
    <location>
        <begin position="147"/>
        <end position="182"/>
    </location>
</feature>
<dbReference type="HOGENOM" id="CLU_485937_0_0_1"/>
<evidence type="ECO:0000313" key="3">
    <source>
        <dbReference type="EnsemblMetazoa" id="CapteP223178"/>
    </source>
</evidence>
<reference evidence="2 4" key="2">
    <citation type="journal article" date="2013" name="Nature">
        <title>Insights into bilaterian evolution from three spiralian genomes.</title>
        <authorList>
            <person name="Simakov O."/>
            <person name="Marletaz F."/>
            <person name="Cho S.J."/>
            <person name="Edsinger-Gonzales E."/>
            <person name="Havlak P."/>
            <person name="Hellsten U."/>
            <person name="Kuo D.H."/>
            <person name="Larsson T."/>
            <person name="Lv J."/>
            <person name="Arendt D."/>
            <person name="Savage R."/>
            <person name="Osoegawa K."/>
            <person name="de Jong P."/>
            <person name="Grimwood J."/>
            <person name="Chapman J.A."/>
            <person name="Shapiro H."/>
            <person name="Aerts A."/>
            <person name="Otillar R.P."/>
            <person name="Terry A.Y."/>
            <person name="Boore J.L."/>
            <person name="Grigoriev I.V."/>
            <person name="Lindberg D.R."/>
            <person name="Seaver E.C."/>
            <person name="Weisblat D.A."/>
            <person name="Putnam N.H."/>
            <person name="Rokhsar D.S."/>
        </authorList>
    </citation>
    <scope>NUCLEOTIDE SEQUENCE</scope>
    <source>
        <strain evidence="2 4">I ESC-2004</strain>
    </source>
</reference>
<name>R7TIJ5_CAPTE</name>